<evidence type="ECO:0000313" key="1">
    <source>
        <dbReference type="EMBL" id="NNU14997.1"/>
    </source>
</evidence>
<evidence type="ECO:0000313" key="2">
    <source>
        <dbReference type="Proteomes" id="UP000536835"/>
    </source>
</evidence>
<dbReference type="RefSeq" id="WP_173196112.1">
    <property type="nucleotide sequence ID" value="NZ_JABFCX010000002.1"/>
</dbReference>
<keyword evidence="2" id="KW-1185">Reference proteome</keyword>
<comment type="caution">
    <text evidence="1">The sequence shown here is derived from an EMBL/GenBank/DDBJ whole genome shotgun (WGS) entry which is preliminary data.</text>
</comment>
<dbReference type="SUPFAM" id="SSF48576">
    <property type="entry name" value="Terpenoid synthases"/>
    <property type="match status" value="1"/>
</dbReference>
<dbReference type="AlphaFoldDB" id="A0A7Y3RKD6"/>
<reference evidence="1 2" key="1">
    <citation type="submission" date="2020-05" db="EMBL/GenBank/DDBJ databases">
        <title>Parvularcula mediterraneae sp. nov., isolated from polypropylene straw from shallow seawater of the seashore of Laganas in Zakynthos island, Greece.</title>
        <authorList>
            <person name="Szabo I."/>
            <person name="Al-Omari J."/>
            <person name="Rado J."/>
            <person name="Szerdahelyi G.S."/>
        </authorList>
    </citation>
    <scope>NUCLEOTIDE SEQUENCE [LARGE SCALE GENOMIC DNA]</scope>
    <source>
        <strain evidence="1 2">ZS-1/3</strain>
    </source>
</reference>
<dbReference type="Pfam" id="PF00494">
    <property type="entry name" value="SQS_PSY"/>
    <property type="match status" value="1"/>
</dbReference>
<sequence length="256" mass="27260">MRPERFSPLDAQDASYLLTQVEAFEPDWGLVLPYVPDEARGGWLAVLGYAAEVIGAPARVSNGMLGRIRLQWWREALDEVFGDGSVREHPVVRAMAVTLRQSSDVRQSLEAMADGMEGFLSNGADNSIDTAVAARQSVYGGLAEALGALAGCPSGGEGLTLYALARSAPDADAIPGEDGTEPPARRFSRALGQDHSLEPALAERIVGYRKERGDKVLALPALPLVLAKAKGGKVSRVKNPLAQKLAVFRGVLMGRV</sequence>
<dbReference type="InterPro" id="IPR002060">
    <property type="entry name" value="Squ/phyt_synthse"/>
</dbReference>
<proteinExistence type="predicted"/>
<accession>A0A7Y3RKD6</accession>
<dbReference type="Proteomes" id="UP000536835">
    <property type="component" value="Unassembled WGS sequence"/>
</dbReference>
<organism evidence="1 2">
    <name type="scientific">Parvularcula mediterranea</name>
    <dbReference type="NCBI Taxonomy" id="2732508"/>
    <lineage>
        <taxon>Bacteria</taxon>
        <taxon>Pseudomonadati</taxon>
        <taxon>Pseudomonadota</taxon>
        <taxon>Alphaproteobacteria</taxon>
        <taxon>Parvularculales</taxon>
        <taxon>Parvularculaceae</taxon>
        <taxon>Parvularcula</taxon>
    </lineage>
</organism>
<protein>
    <submittedName>
        <fullName evidence="1">Squalene/phytoene synthase family protein</fullName>
    </submittedName>
</protein>
<dbReference type="Gene3D" id="1.10.600.10">
    <property type="entry name" value="Farnesyl Diphosphate Synthase"/>
    <property type="match status" value="1"/>
</dbReference>
<dbReference type="EMBL" id="JABFCX010000002">
    <property type="protein sequence ID" value="NNU14997.1"/>
    <property type="molecule type" value="Genomic_DNA"/>
</dbReference>
<name>A0A7Y3RKD6_9PROT</name>
<dbReference type="InterPro" id="IPR008949">
    <property type="entry name" value="Isoprenoid_synthase_dom_sf"/>
</dbReference>
<gene>
    <name evidence="1" type="ORF">HK107_01495</name>
</gene>